<organism evidence="1 2">
    <name type="scientific">Flavobacterium jejuense</name>
    <dbReference type="NCBI Taxonomy" id="1544455"/>
    <lineage>
        <taxon>Bacteria</taxon>
        <taxon>Pseudomonadati</taxon>
        <taxon>Bacteroidota</taxon>
        <taxon>Flavobacteriia</taxon>
        <taxon>Flavobacteriales</taxon>
        <taxon>Flavobacteriaceae</taxon>
        <taxon>Flavobacterium</taxon>
    </lineage>
</organism>
<protein>
    <submittedName>
        <fullName evidence="1">Uncharacterized protein</fullName>
    </submittedName>
</protein>
<sequence length="70" mass="7902">MKDTNPPKIETLKAIDFNTVEDFGKGSNALDLKKSMAFQLGQTLALYNKIEVYTKQDIIASFPELEPHLM</sequence>
<evidence type="ECO:0000313" key="1">
    <source>
        <dbReference type="EMBL" id="NHN24539.1"/>
    </source>
</evidence>
<dbReference type="Proteomes" id="UP000817854">
    <property type="component" value="Unassembled WGS sequence"/>
</dbReference>
<proteinExistence type="predicted"/>
<reference evidence="2" key="1">
    <citation type="submission" date="2019-05" db="EMBL/GenBank/DDBJ databases">
        <title>Flavobacterium profundi sp. nov., isolated from a deep-sea seamount.</title>
        <authorList>
            <person name="Zhang D.-C."/>
        </authorList>
    </citation>
    <scope>NUCLEOTIDE SEQUENCE [LARGE SCALE GENOMIC DNA]</scope>
    <source>
        <strain evidence="2">EC11</strain>
    </source>
</reference>
<dbReference type="RefSeq" id="WP_140959695.1">
    <property type="nucleotide sequence ID" value="NZ_VEVQ02000001.1"/>
</dbReference>
<reference evidence="1 2" key="2">
    <citation type="submission" date="2019-05" db="EMBL/GenBank/DDBJ databases">
        <authorList>
            <person name="Lianzixin W."/>
        </authorList>
    </citation>
    <scope>NUCLEOTIDE SEQUENCE [LARGE SCALE GENOMIC DNA]</scope>
    <source>
        <strain evidence="1 2">EC11</strain>
    </source>
</reference>
<evidence type="ECO:0000313" key="2">
    <source>
        <dbReference type="Proteomes" id="UP000817854"/>
    </source>
</evidence>
<dbReference type="EMBL" id="VEVQ02000001">
    <property type="protein sequence ID" value="NHN24539.1"/>
    <property type="molecule type" value="Genomic_DNA"/>
</dbReference>
<comment type="caution">
    <text evidence="1">The sequence shown here is derived from an EMBL/GenBank/DDBJ whole genome shotgun (WGS) entry which is preliminary data.</text>
</comment>
<keyword evidence="2" id="KW-1185">Reference proteome</keyword>
<reference evidence="1 2" key="3">
    <citation type="submission" date="2020-02" db="EMBL/GenBank/DDBJ databases">
        <title>Flavobacterium profundi sp. nov., isolated from a deep-sea seamount.</title>
        <authorList>
            <person name="Zhang D.-C."/>
        </authorList>
    </citation>
    <scope>NUCLEOTIDE SEQUENCE [LARGE SCALE GENOMIC DNA]</scope>
    <source>
        <strain evidence="1 2">EC11</strain>
    </source>
</reference>
<name>A0ABX0IL52_9FLAO</name>
<gene>
    <name evidence="1" type="ORF">FIA58_002520</name>
</gene>
<accession>A0ABX0IL52</accession>